<dbReference type="Gene3D" id="1.10.10.60">
    <property type="entry name" value="Homeodomain-like"/>
    <property type="match status" value="1"/>
</dbReference>
<organism evidence="6 7">
    <name type="scientific">Georgenia faecalis</name>
    <dbReference type="NCBI Taxonomy" id="2483799"/>
    <lineage>
        <taxon>Bacteria</taxon>
        <taxon>Bacillati</taxon>
        <taxon>Actinomycetota</taxon>
        <taxon>Actinomycetes</taxon>
        <taxon>Micrococcales</taxon>
        <taxon>Bogoriellaceae</taxon>
        <taxon>Georgenia</taxon>
    </lineage>
</organism>
<evidence type="ECO:0000256" key="1">
    <source>
        <dbReference type="ARBA" id="ARBA00023015"/>
    </source>
</evidence>
<feature type="DNA-binding region" description="H-T-H motif" evidence="4">
    <location>
        <begin position="34"/>
        <end position="53"/>
    </location>
</feature>
<evidence type="ECO:0000313" key="7">
    <source>
        <dbReference type="Proteomes" id="UP001595955"/>
    </source>
</evidence>
<comment type="caution">
    <text evidence="6">The sequence shown here is derived from an EMBL/GenBank/DDBJ whole genome shotgun (WGS) entry which is preliminary data.</text>
</comment>
<evidence type="ECO:0000256" key="3">
    <source>
        <dbReference type="ARBA" id="ARBA00023163"/>
    </source>
</evidence>
<dbReference type="PANTHER" id="PTHR30055:SF238">
    <property type="entry name" value="MYCOFACTOCIN BIOSYNTHESIS TRANSCRIPTIONAL REGULATOR MFTR-RELATED"/>
    <property type="match status" value="1"/>
</dbReference>
<keyword evidence="1" id="KW-0805">Transcription regulation</keyword>
<keyword evidence="2 4" id="KW-0238">DNA-binding</keyword>
<dbReference type="EMBL" id="JBHSGF010000008">
    <property type="protein sequence ID" value="MFC4556073.1"/>
    <property type="molecule type" value="Genomic_DNA"/>
</dbReference>
<sequence length="194" mass="21066">MTDGLRERKKRERRAALIDAAQAIAGERGLPEVTVEAICARADVSPRTFFNYFGSKDEALLALDSFQPPPEAIETFVAGGPTGRLLDDIGALALAGLERVGEDRDRVRRALHLIHTHPALQAGHVRWMERRRAEGLALTRRRLGAEDPRADVVAALMPAVALVTAERMGRPGADPDTAAQIRATVAQLRDVLAP</sequence>
<keyword evidence="7" id="KW-1185">Reference proteome</keyword>
<reference evidence="7" key="1">
    <citation type="journal article" date="2019" name="Int. J. Syst. Evol. Microbiol.">
        <title>The Global Catalogue of Microorganisms (GCM) 10K type strain sequencing project: providing services to taxonomists for standard genome sequencing and annotation.</title>
        <authorList>
            <consortium name="The Broad Institute Genomics Platform"/>
            <consortium name="The Broad Institute Genome Sequencing Center for Infectious Disease"/>
            <person name="Wu L."/>
            <person name="Ma J."/>
        </authorList>
    </citation>
    <scope>NUCLEOTIDE SEQUENCE [LARGE SCALE GENOMIC DNA]</scope>
    <source>
        <strain evidence="7">JCM 3369</strain>
    </source>
</reference>
<dbReference type="PRINTS" id="PR00455">
    <property type="entry name" value="HTHTETR"/>
</dbReference>
<dbReference type="PROSITE" id="PS50977">
    <property type="entry name" value="HTH_TETR_2"/>
    <property type="match status" value="1"/>
</dbReference>
<dbReference type="PROSITE" id="PS01081">
    <property type="entry name" value="HTH_TETR_1"/>
    <property type="match status" value="1"/>
</dbReference>
<gene>
    <name evidence="6" type="ORF">ACFO3F_12505</name>
</gene>
<feature type="domain" description="HTH tetR-type" evidence="5">
    <location>
        <begin position="11"/>
        <end position="71"/>
    </location>
</feature>
<evidence type="ECO:0000256" key="4">
    <source>
        <dbReference type="PROSITE-ProRule" id="PRU00335"/>
    </source>
</evidence>
<keyword evidence="3" id="KW-0804">Transcription</keyword>
<evidence type="ECO:0000259" key="5">
    <source>
        <dbReference type="PROSITE" id="PS50977"/>
    </source>
</evidence>
<dbReference type="RefSeq" id="WP_164471313.1">
    <property type="nucleotide sequence ID" value="NZ_CP033325.1"/>
</dbReference>
<dbReference type="InterPro" id="IPR050109">
    <property type="entry name" value="HTH-type_TetR-like_transc_reg"/>
</dbReference>
<dbReference type="Proteomes" id="UP001595955">
    <property type="component" value="Unassembled WGS sequence"/>
</dbReference>
<dbReference type="InterPro" id="IPR023772">
    <property type="entry name" value="DNA-bd_HTH_TetR-type_CS"/>
</dbReference>
<name>A0ABV9DD65_9MICO</name>
<dbReference type="Gene3D" id="1.10.357.10">
    <property type="entry name" value="Tetracycline Repressor, domain 2"/>
    <property type="match status" value="1"/>
</dbReference>
<evidence type="ECO:0000313" key="6">
    <source>
        <dbReference type="EMBL" id="MFC4556073.1"/>
    </source>
</evidence>
<protein>
    <submittedName>
        <fullName evidence="6">TetR/AcrR family transcriptional regulator</fullName>
    </submittedName>
</protein>
<accession>A0ABV9DD65</accession>
<dbReference type="InterPro" id="IPR001647">
    <property type="entry name" value="HTH_TetR"/>
</dbReference>
<dbReference type="PANTHER" id="PTHR30055">
    <property type="entry name" value="HTH-TYPE TRANSCRIPTIONAL REGULATOR RUTR"/>
    <property type="match status" value="1"/>
</dbReference>
<evidence type="ECO:0000256" key="2">
    <source>
        <dbReference type="ARBA" id="ARBA00023125"/>
    </source>
</evidence>
<proteinExistence type="predicted"/>
<dbReference type="SUPFAM" id="SSF46689">
    <property type="entry name" value="Homeodomain-like"/>
    <property type="match status" value="1"/>
</dbReference>
<dbReference type="InterPro" id="IPR009057">
    <property type="entry name" value="Homeodomain-like_sf"/>
</dbReference>
<dbReference type="Pfam" id="PF00440">
    <property type="entry name" value="TetR_N"/>
    <property type="match status" value="1"/>
</dbReference>